<evidence type="ECO:0000313" key="1">
    <source>
        <dbReference type="EMBL" id="ODJ87176.1"/>
    </source>
</evidence>
<dbReference type="AlphaFoldDB" id="A0A7Z1AES2"/>
<name>A0A7Z1AES2_9GAMM</name>
<evidence type="ECO:0000313" key="2">
    <source>
        <dbReference type="Proteomes" id="UP000094769"/>
    </source>
</evidence>
<organism evidence="1 2">
    <name type="scientific">Candidatus Thiodiazotropha endolucinida</name>
    <dbReference type="NCBI Taxonomy" id="1655433"/>
    <lineage>
        <taxon>Bacteria</taxon>
        <taxon>Pseudomonadati</taxon>
        <taxon>Pseudomonadota</taxon>
        <taxon>Gammaproteobacteria</taxon>
        <taxon>Chromatiales</taxon>
        <taxon>Sedimenticolaceae</taxon>
        <taxon>Candidatus Thiodiazotropha</taxon>
    </lineage>
</organism>
<sequence length="167" mass="18876">MSEQQSTSVVTASARNLISPSLQFANYMSLPIPVIGNDRLLFAFLVGRGEAVNPELGYQIWPPSLLALFDAEHGRFHELRAVTPAYFSLDQAVDQPMGKGVPPQEKSTTDYLQNELNLFQCCDSVITAVNTKQAHQNDLKRFDDYFRLLTEETLLPYYQRLCMAKVE</sequence>
<dbReference type="EMBL" id="MARB01000014">
    <property type="protein sequence ID" value="ODJ87176.1"/>
    <property type="molecule type" value="Genomic_DNA"/>
</dbReference>
<accession>A0A7Z1AES2</accession>
<dbReference type="RefSeq" id="WP_069125810.1">
    <property type="nucleotide sequence ID" value="NZ_MARB01000014.1"/>
</dbReference>
<protein>
    <submittedName>
        <fullName evidence="1">Uncharacterized protein</fullName>
    </submittedName>
</protein>
<keyword evidence="2" id="KW-1185">Reference proteome</keyword>
<proteinExistence type="predicted"/>
<comment type="caution">
    <text evidence="1">The sequence shown here is derived from an EMBL/GenBank/DDBJ whole genome shotgun (WGS) entry which is preliminary data.</text>
</comment>
<dbReference type="Proteomes" id="UP000094769">
    <property type="component" value="Unassembled WGS sequence"/>
</dbReference>
<reference evidence="1 2" key="1">
    <citation type="submission" date="2016-06" db="EMBL/GenBank/DDBJ databases">
        <title>Genome sequence of endosymbiont of Candidatus Endolucinida thiodiazotropha.</title>
        <authorList>
            <person name="Poehlein A."/>
            <person name="Koenig S."/>
            <person name="Heiden S.E."/>
            <person name="Thuermer A."/>
            <person name="Voget S."/>
            <person name="Daniel R."/>
            <person name="Markert S."/>
            <person name="Gros O."/>
            <person name="Schweder T."/>
        </authorList>
    </citation>
    <scope>NUCLEOTIDE SEQUENCE [LARGE SCALE GENOMIC DNA]</scope>
    <source>
        <strain evidence="1 2">COS</strain>
    </source>
</reference>
<gene>
    <name evidence="1" type="ORF">CODIS_26930</name>
</gene>